<accession>A0A8H7NTK5</accession>
<sequence>MSNGVKCGCGPTDGQRNASFCRKKCAVLRLTMSGRPLYGQGRLIVNLMQCLSFMKVCLPMLTDRLRYKPI</sequence>
<gene>
    <name evidence="1" type="ORF">IEO21_09838</name>
</gene>
<protein>
    <submittedName>
        <fullName evidence="1">Uncharacterized protein</fullName>
    </submittedName>
</protein>
<reference evidence="1" key="1">
    <citation type="submission" date="2020-11" db="EMBL/GenBank/DDBJ databases">
        <authorList>
            <person name="Koelle M."/>
            <person name="Horta M.A.C."/>
            <person name="Nowrousian M."/>
            <person name="Ohm R.A."/>
            <person name="Benz P."/>
            <person name="Pilgard A."/>
        </authorList>
    </citation>
    <scope>NUCLEOTIDE SEQUENCE</scope>
    <source>
        <strain evidence="1">FPRL280</strain>
    </source>
</reference>
<proteinExistence type="predicted"/>
<dbReference type="Proteomes" id="UP000639403">
    <property type="component" value="Unassembled WGS sequence"/>
</dbReference>
<reference evidence="1" key="2">
    <citation type="journal article" name="Front. Microbiol.">
        <title>Degradative Capacity of Two Strains of Rhodonia placenta: From Phenotype to Genotype.</title>
        <authorList>
            <person name="Kolle M."/>
            <person name="Horta M.A.C."/>
            <person name="Nowrousian M."/>
            <person name="Ohm R.A."/>
            <person name="Benz J.P."/>
            <person name="Pilgard A."/>
        </authorList>
    </citation>
    <scope>NUCLEOTIDE SEQUENCE</scope>
    <source>
        <strain evidence="1">FPRL280</strain>
    </source>
</reference>
<dbReference type="AlphaFoldDB" id="A0A8H7NTK5"/>
<comment type="caution">
    <text evidence="1">The sequence shown here is derived from an EMBL/GenBank/DDBJ whole genome shotgun (WGS) entry which is preliminary data.</text>
</comment>
<evidence type="ECO:0000313" key="2">
    <source>
        <dbReference type="Proteomes" id="UP000639403"/>
    </source>
</evidence>
<evidence type="ECO:0000313" key="1">
    <source>
        <dbReference type="EMBL" id="KAF9802724.1"/>
    </source>
</evidence>
<name>A0A8H7NTK5_9APHY</name>
<organism evidence="1 2">
    <name type="scientific">Rhodonia placenta</name>
    <dbReference type="NCBI Taxonomy" id="104341"/>
    <lineage>
        <taxon>Eukaryota</taxon>
        <taxon>Fungi</taxon>
        <taxon>Dikarya</taxon>
        <taxon>Basidiomycota</taxon>
        <taxon>Agaricomycotina</taxon>
        <taxon>Agaricomycetes</taxon>
        <taxon>Polyporales</taxon>
        <taxon>Adustoporiaceae</taxon>
        <taxon>Rhodonia</taxon>
    </lineage>
</organism>
<dbReference type="EMBL" id="JADOXO010000560">
    <property type="protein sequence ID" value="KAF9802724.1"/>
    <property type="molecule type" value="Genomic_DNA"/>
</dbReference>